<dbReference type="Pfam" id="PF12728">
    <property type="entry name" value="HTH_17"/>
    <property type="match status" value="1"/>
</dbReference>
<protein>
    <recommendedName>
        <fullName evidence="1">Helix-turn-helix domain-containing protein</fullName>
    </recommendedName>
</protein>
<comment type="caution">
    <text evidence="2">The sequence shown here is derived from an EMBL/GenBank/DDBJ whole genome shotgun (WGS) entry which is preliminary data.</text>
</comment>
<dbReference type="NCBIfam" id="TIGR01764">
    <property type="entry name" value="excise"/>
    <property type="match status" value="1"/>
</dbReference>
<reference evidence="2" key="1">
    <citation type="journal article" date="2014" name="Int. J. Syst. Evol. Microbiol.">
        <title>Complete genome sequence of Corynebacterium casei LMG S-19264T (=DSM 44701T), isolated from a smear-ripened cheese.</title>
        <authorList>
            <consortium name="US DOE Joint Genome Institute (JGI-PGF)"/>
            <person name="Walter F."/>
            <person name="Albersmeier A."/>
            <person name="Kalinowski J."/>
            <person name="Ruckert C."/>
        </authorList>
    </citation>
    <scope>NUCLEOTIDE SEQUENCE</scope>
    <source>
        <strain evidence="2">CGMCC 1.15085</strain>
    </source>
</reference>
<dbReference type="Proteomes" id="UP000636793">
    <property type="component" value="Unassembled WGS sequence"/>
</dbReference>
<keyword evidence="3" id="KW-1185">Reference proteome</keyword>
<dbReference type="InterPro" id="IPR041657">
    <property type="entry name" value="HTH_17"/>
</dbReference>
<organism evidence="2 3">
    <name type="scientific">Flexivirga endophytica</name>
    <dbReference type="NCBI Taxonomy" id="1849103"/>
    <lineage>
        <taxon>Bacteria</taxon>
        <taxon>Bacillati</taxon>
        <taxon>Actinomycetota</taxon>
        <taxon>Actinomycetes</taxon>
        <taxon>Micrococcales</taxon>
        <taxon>Dermacoccaceae</taxon>
        <taxon>Flexivirga</taxon>
    </lineage>
</organism>
<name>A0A916TDJ2_9MICO</name>
<accession>A0A916TDJ2</accession>
<dbReference type="GO" id="GO:0003677">
    <property type="term" value="F:DNA binding"/>
    <property type="evidence" value="ECO:0007669"/>
    <property type="project" value="InterPro"/>
</dbReference>
<proteinExistence type="predicted"/>
<evidence type="ECO:0000313" key="2">
    <source>
        <dbReference type="EMBL" id="GGB39322.1"/>
    </source>
</evidence>
<evidence type="ECO:0000259" key="1">
    <source>
        <dbReference type="Pfam" id="PF12728"/>
    </source>
</evidence>
<evidence type="ECO:0000313" key="3">
    <source>
        <dbReference type="Proteomes" id="UP000636793"/>
    </source>
</evidence>
<dbReference type="InterPro" id="IPR010093">
    <property type="entry name" value="SinI_DNA-bd"/>
</dbReference>
<dbReference type="EMBL" id="BMHI01000005">
    <property type="protein sequence ID" value="GGB39322.1"/>
    <property type="molecule type" value="Genomic_DNA"/>
</dbReference>
<reference evidence="2" key="2">
    <citation type="submission" date="2020-09" db="EMBL/GenBank/DDBJ databases">
        <authorList>
            <person name="Sun Q."/>
            <person name="Zhou Y."/>
        </authorList>
    </citation>
    <scope>NUCLEOTIDE SEQUENCE</scope>
    <source>
        <strain evidence="2">CGMCC 1.15085</strain>
    </source>
</reference>
<gene>
    <name evidence="2" type="ORF">GCM10011492_32620</name>
</gene>
<dbReference type="AlphaFoldDB" id="A0A916TDJ2"/>
<dbReference type="RefSeq" id="WP_188838097.1">
    <property type="nucleotide sequence ID" value="NZ_BMHI01000005.1"/>
</dbReference>
<feature type="domain" description="Helix-turn-helix" evidence="1">
    <location>
        <begin position="6"/>
        <end position="54"/>
    </location>
</feature>
<sequence>MPARFVSIADVAETLSISSRQAYGLVTSGELPAIKVGKSWRIELTELEAYIQRQYADSQARVAAGDFGDEDER</sequence>